<dbReference type="InParanoid" id="A0A067LRD9"/>
<evidence type="ECO:0000313" key="2">
    <source>
        <dbReference type="Proteomes" id="UP000027195"/>
    </source>
</evidence>
<name>A0A067LRD9_BOTB1</name>
<protein>
    <submittedName>
        <fullName evidence="1">Uncharacterized protein</fullName>
    </submittedName>
</protein>
<dbReference type="Proteomes" id="UP000027195">
    <property type="component" value="Unassembled WGS sequence"/>
</dbReference>
<gene>
    <name evidence="1" type="ORF">BOTBODRAFT_182233</name>
</gene>
<sequence length="178" mass="18776">MSASMYRRALECCPGDDAPHFLLDAWETVVRGMVLPNIDGKEALSLRRKADDMGALLASHPGVERLSWGMLHLSSFPPAQEAQLRELLVALQEALEGGGHAPSGSEGVPPGLGLVLALPRAPSSPAPPAPLSPAPLSLAPLSPAPSPHAYSPPYPASPMVLRVHFNTEVIYVAFLLVI</sequence>
<dbReference type="AlphaFoldDB" id="A0A067LRD9"/>
<reference evidence="2" key="1">
    <citation type="journal article" date="2014" name="Proc. Natl. Acad. Sci. U.S.A.">
        <title>Extensive sampling of basidiomycete genomes demonstrates inadequacy of the white-rot/brown-rot paradigm for wood decay fungi.</title>
        <authorList>
            <person name="Riley R."/>
            <person name="Salamov A.A."/>
            <person name="Brown D.W."/>
            <person name="Nagy L.G."/>
            <person name="Floudas D."/>
            <person name="Held B.W."/>
            <person name="Levasseur A."/>
            <person name="Lombard V."/>
            <person name="Morin E."/>
            <person name="Otillar R."/>
            <person name="Lindquist E.A."/>
            <person name="Sun H."/>
            <person name="LaButti K.M."/>
            <person name="Schmutz J."/>
            <person name="Jabbour D."/>
            <person name="Luo H."/>
            <person name="Baker S.E."/>
            <person name="Pisabarro A.G."/>
            <person name="Walton J.D."/>
            <person name="Blanchette R.A."/>
            <person name="Henrissat B."/>
            <person name="Martin F."/>
            <person name="Cullen D."/>
            <person name="Hibbett D.S."/>
            <person name="Grigoriev I.V."/>
        </authorList>
    </citation>
    <scope>NUCLEOTIDE SEQUENCE [LARGE SCALE GENOMIC DNA]</scope>
    <source>
        <strain evidence="2">FD-172 SS1</strain>
    </source>
</reference>
<organism evidence="1 2">
    <name type="scientific">Botryobasidium botryosum (strain FD-172 SS1)</name>
    <dbReference type="NCBI Taxonomy" id="930990"/>
    <lineage>
        <taxon>Eukaryota</taxon>
        <taxon>Fungi</taxon>
        <taxon>Dikarya</taxon>
        <taxon>Basidiomycota</taxon>
        <taxon>Agaricomycotina</taxon>
        <taxon>Agaricomycetes</taxon>
        <taxon>Cantharellales</taxon>
        <taxon>Botryobasidiaceae</taxon>
        <taxon>Botryobasidium</taxon>
    </lineage>
</organism>
<dbReference type="EMBL" id="KL198188">
    <property type="protein sequence ID" value="KDQ05783.1"/>
    <property type="molecule type" value="Genomic_DNA"/>
</dbReference>
<proteinExistence type="predicted"/>
<accession>A0A067LRD9</accession>
<keyword evidence="2" id="KW-1185">Reference proteome</keyword>
<dbReference type="HOGENOM" id="CLU_1510337_0_0_1"/>
<evidence type="ECO:0000313" key="1">
    <source>
        <dbReference type="EMBL" id="KDQ05783.1"/>
    </source>
</evidence>